<dbReference type="CTD" id="220064"/>
<gene>
    <name evidence="3" type="primary">LTO1</name>
</gene>
<dbReference type="InterPro" id="IPR052436">
    <property type="entry name" value="LTO1_adapter"/>
</dbReference>
<dbReference type="Ensembl" id="ENSLACT00000014835.1">
    <property type="protein sequence ID" value="ENSLACP00000014732.1"/>
    <property type="gene ID" value="ENSLACG00000012966.1"/>
</dbReference>
<sequence length="139" mass="15845">MASANADDIFDTIVMADERFRGEAYQEGFLKGSQVGVTEGKQYGAVHGGRIGSEIACYYGFVFAWKHLIQNNLDTKSSKRLKTLNLLLEMIQNFPYEDPTYAKLQEDMEKIRAKFRQVCSLLNVRPDFRNQKEGSGMTF</sequence>
<reference evidence="3" key="2">
    <citation type="submission" date="2025-08" db="UniProtKB">
        <authorList>
            <consortium name="Ensembl"/>
        </authorList>
    </citation>
    <scope>IDENTIFICATION</scope>
</reference>
<dbReference type="PANTHER" id="PTHR28532:SF1">
    <property type="entry name" value="ORAL CANCER OVEREXPRESSED 1"/>
    <property type="match status" value="1"/>
</dbReference>
<keyword evidence="4" id="KW-1185">Reference proteome</keyword>
<evidence type="ECO:0000256" key="1">
    <source>
        <dbReference type="ARBA" id="ARBA00038090"/>
    </source>
</evidence>
<reference evidence="4" key="1">
    <citation type="submission" date="2011-08" db="EMBL/GenBank/DDBJ databases">
        <title>The draft genome of Latimeria chalumnae.</title>
        <authorList>
            <person name="Di Palma F."/>
            <person name="Alfoldi J."/>
            <person name="Johnson J."/>
            <person name="Berlin A."/>
            <person name="Gnerre S."/>
            <person name="Jaffe D."/>
            <person name="MacCallum I."/>
            <person name="Young S."/>
            <person name="Walker B.J."/>
            <person name="Lander E."/>
            <person name="Lindblad-Toh K."/>
        </authorList>
    </citation>
    <scope>NUCLEOTIDE SEQUENCE [LARGE SCALE GENOMIC DNA]</scope>
    <source>
        <strain evidence="4">Wild caught</strain>
    </source>
</reference>
<dbReference type="PANTHER" id="PTHR28532">
    <property type="entry name" value="GEO13458P1"/>
    <property type="match status" value="1"/>
</dbReference>
<dbReference type="AlphaFoldDB" id="H3AYL1"/>
<name>H3AYL1_LATCH</name>
<dbReference type="HOGENOM" id="CLU_093191_0_1_1"/>
<reference evidence="3" key="3">
    <citation type="submission" date="2025-09" db="UniProtKB">
        <authorList>
            <consortium name="Ensembl"/>
        </authorList>
    </citation>
    <scope>IDENTIFICATION</scope>
</reference>
<dbReference type="OMA" id="FKQVCSM"/>
<dbReference type="InterPro" id="IPR019191">
    <property type="entry name" value="Essential_protein_Yae1_N"/>
</dbReference>
<evidence type="ECO:0000313" key="3">
    <source>
        <dbReference type="Ensembl" id="ENSLACP00000014732.1"/>
    </source>
</evidence>
<dbReference type="eggNOG" id="KOG4595">
    <property type="taxonomic scope" value="Eukaryota"/>
</dbReference>
<dbReference type="GeneID" id="102360745"/>
<dbReference type="RefSeq" id="XP_005996282.1">
    <property type="nucleotide sequence ID" value="XM_005996220.3"/>
</dbReference>
<dbReference type="Pfam" id="PF09811">
    <property type="entry name" value="Yae1_N"/>
    <property type="match status" value="1"/>
</dbReference>
<evidence type="ECO:0000313" key="4">
    <source>
        <dbReference type="Proteomes" id="UP000008672"/>
    </source>
</evidence>
<dbReference type="STRING" id="7897.ENSLACP00000014732"/>
<dbReference type="FunCoup" id="H3AYL1">
    <property type="interactions" value="885"/>
</dbReference>
<organism evidence="3 4">
    <name type="scientific">Latimeria chalumnae</name>
    <name type="common">Coelacanth</name>
    <dbReference type="NCBI Taxonomy" id="7897"/>
    <lineage>
        <taxon>Eukaryota</taxon>
        <taxon>Metazoa</taxon>
        <taxon>Chordata</taxon>
        <taxon>Craniata</taxon>
        <taxon>Vertebrata</taxon>
        <taxon>Euteleostomi</taxon>
        <taxon>Coelacanthiformes</taxon>
        <taxon>Coelacanthidae</taxon>
        <taxon>Latimeria</taxon>
    </lineage>
</organism>
<dbReference type="KEGG" id="lcm:102360745"/>
<accession>H3AYL1</accession>
<comment type="similarity">
    <text evidence="1">Belongs to the LTO1 family.</text>
</comment>
<feature type="domain" description="Essential protein Yae1 N-terminal" evidence="2">
    <location>
        <begin position="25"/>
        <end position="62"/>
    </location>
</feature>
<dbReference type="OrthoDB" id="48036at2759"/>
<dbReference type="GeneTree" id="ENSGT00940000166897"/>
<evidence type="ECO:0000259" key="2">
    <source>
        <dbReference type="Pfam" id="PF09811"/>
    </source>
</evidence>
<proteinExistence type="inferred from homology"/>
<dbReference type="Bgee" id="ENSLACG00000012966">
    <property type="expression patterns" value="Expressed in muscle tissue and 6 other cell types or tissues"/>
</dbReference>
<dbReference type="InParanoid" id="H3AYL1"/>
<dbReference type="EMBL" id="AFYH01071933">
    <property type="status" value="NOT_ANNOTATED_CDS"/>
    <property type="molecule type" value="Genomic_DNA"/>
</dbReference>
<protein>
    <submittedName>
        <fullName evidence="3">LTO1 maturation factor of ABCE1</fullName>
    </submittedName>
</protein>
<dbReference type="Proteomes" id="UP000008672">
    <property type="component" value="Unassembled WGS sequence"/>
</dbReference>